<proteinExistence type="predicted"/>
<feature type="non-terminal residue" evidence="1">
    <location>
        <position position="1"/>
    </location>
</feature>
<keyword evidence="2" id="KW-1185">Reference proteome</keyword>
<dbReference type="AlphaFoldDB" id="A0A699YT32"/>
<protein>
    <submittedName>
        <fullName evidence="1">Uncharacterized protein</fullName>
    </submittedName>
</protein>
<name>A0A699YT32_HAELA</name>
<dbReference type="Proteomes" id="UP000485058">
    <property type="component" value="Unassembled WGS sequence"/>
</dbReference>
<evidence type="ECO:0000313" key="2">
    <source>
        <dbReference type="Proteomes" id="UP000485058"/>
    </source>
</evidence>
<organism evidence="1 2">
    <name type="scientific">Haematococcus lacustris</name>
    <name type="common">Green alga</name>
    <name type="synonym">Haematococcus pluvialis</name>
    <dbReference type="NCBI Taxonomy" id="44745"/>
    <lineage>
        <taxon>Eukaryota</taxon>
        <taxon>Viridiplantae</taxon>
        <taxon>Chlorophyta</taxon>
        <taxon>core chlorophytes</taxon>
        <taxon>Chlorophyceae</taxon>
        <taxon>CS clade</taxon>
        <taxon>Chlamydomonadales</taxon>
        <taxon>Haematococcaceae</taxon>
        <taxon>Haematococcus</taxon>
    </lineage>
</organism>
<evidence type="ECO:0000313" key="1">
    <source>
        <dbReference type="EMBL" id="GFH12751.1"/>
    </source>
</evidence>
<gene>
    <name evidence="1" type="ORF">HaLaN_08495</name>
</gene>
<comment type="caution">
    <text evidence="1">The sequence shown here is derived from an EMBL/GenBank/DDBJ whole genome shotgun (WGS) entry which is preliminary data.</text>
</comment>
<dbReference type="EMBL" id="BLLF01000536">
    <property type="protein sequence ID" value="GFH12751.1"/>
    <property type="molecule type" value="Genomic_DNA"/>
</dbReference>
<sequence>MPGRRLVLKLRPAFTASSNELAAGVPSFVVQPPDQTEAAGNQLYFMTVENQDVAGRAACNSRSVGSSVVSAATGEAGPLVDGLELGALLGRGAFGSVYAGTC</sequence>
<reference evidence="1 2" key="1">
    <citation type="submission" date="2020-02" db="EMBL/GenBank/DDBJ databases">
        <title>Draft genome sequence of Haematococcus lacustris strain NIES-144.</title>
        <authorList>
            <person name="Morimoto D."/>
            <person name="Nakagawa S."/>
            <person name="Yoshida T."/>
            <person name="Sawayama S."/>
        </authorList>
    </citation>
    <scope>NUCLEOTIDE SEQUENCE [LARGE SCALE GENOMIC DNA]</scope>
    <source>
        <strain evidence="1 2">NIES-144</strain>
    </source>
</reference>
<accession>A0A699YT32</accession>